<sequence length="158" mass="16819">MVAAFGGGVIMPVLLPAVQAGLEEKDTATSTVLRAFVRSSGIIWGLSVPAAIVNNQFDKFASSISHSSVRDMLTGGNAYSYASSPTINALPAQVRAETVDVYTRSLRVVWQVSIAFSGLSFLLCFLEKSIKLRSDLETDFGLKEKDANEASDSTLAPA</sequence>
<protein>
    <submittedName>
        <fullName evidence="1">Uncharacterized protein</fullName>
    </submittedName>
</protein>
<evidence type="ECO:0000313" key="2">
    <source>
        <dbReference type="Proteomes" id="UP001177260"/>
    </source>
</evidence>
<accession>A0ACC3AVJ7</accession>
<reference evidence="1 2" key="1">
    <citation type="journal article" date="2023" name="ACS Omega">
        <title>Identification of the Neoaspergillic Acid Biosynthesis Gene Cluster by Establishing an In Vitro CRISPR-Ribonucleoprotein Genetic System in Aspergillus melleus.</title>
        <authorList>
            <person name="Yuan B."/>
            <person name="Grau M.F."/>
            <person name="Murata R.M."/>
            <person name="Torok T."/>
            <person name="Venkateswaran K."/>
            <person name="Stajich J.E."/>
            <person name="Wang C.C.C."/>
        </authorList>
    </citation>
    <scope>NUCLEOTIDE SEQUENCE [LARGE SCALE GENOMIC DNA]</scope>
    <source>
        <strain evidence="1 2">IMV 1140</strain>
    </source>
</reference>
<keyword evidence="2" id="KW-1185">Reference proteome</keyword>
<gene>
    <name evidence="1" type="ORF">N8T08_008397</name>
</gene>
<organism evidence="1 2">
    <name type="scientific">Aspergillus melleus</name>
    <dbReference type="NCBI Taxonomy" id="138277"/>
    <lineage>
        <taxon>Eukaryota</taxon>
        <taxon>Fungi</taxon>
        <taxon>Dikarya</taxon>
        <taxon>Ascomycota</taxon>
        <taxon>Pezizomycotina</taxon>
        <taxon>Eurotiomycetes</taxon>
        <taxon>Eurotiomycetidae</taxon>
        <taxon>Eurotiales</taxon>
        <taxon>Aspergillaceae</taxon>
        <taxon>Aspergillus</taxon>
        <taxon>Aspergillus subgen. Circumdati</taxon>
    </lineage>
</organism>
<evidence type="ECO:0000313" key="1">
    <source>
        <dbReference type="EMBL" id="KAK1141884.1"/>
    </source>
</evidence>
<name>A0ACC3AVJ7_9EURO</name>
<dbReference type="Proteomes" id="UP001177260">
    <property type="component" value="Unassembled WGS sequence"/>
</dbReference>
<dbReference type="EMBL" id="JAOPJF010000058">
    <property type="protein sequence ID" value="KAK1141884.1"/>
    <property type="molecule type" value="Genomic_DNA"/>
</dbReference>
<proteinExistence type="predicted"/>
<comment type="caution">
    <text evidence="1">The sequence shown here is derived from an EMBL/GenBank/DDBJ whole genome shotgun (WGS) entry which is preliminary data.</text>
</comment>